<evidence type="ECO:0000256" key="1">
    <source>
        <dbReference type="ARBA" id="ARBA00022714"/>
    </source>
</evidence>
<keyword evidence="7" id="KW-1185">Reference proteome</keyword>
<dbReference type="SUPFAM" id="SSF50022">
    <property type="entry name" value="ISP domain"/>
    <property type="match status" value="1"/>
</dbReference>
<keyword evidence="1" id="KW-0001">2Fe-2S</keyword>
<sequence>MAEDVENQIALQRVERPGEGQAVCFDLKSTIRLSTGTIVEITEQGFLACYQGQLRAWRNHCPHAGSPLDWNPGQFFSDDGTQLVCHTHGALFDPLSGDCLAGPCPRGLFPIELREEGCSVLVPESAPGVEA</sequence>
<organism evidence="6 7">
    <name type="scientific">Mariprofundus micogutta</name>
    <dbReference type="NCBI Taxonomy" id="1921010"/>
    <lineage>
        <taxon>Bacteria</taxon>
        <taxon>Pseudomonadati</taxon>
        <taxon>Pseudomonadota</taxon>
        <taxon>Candidatius Mariprofundia</taxon>
        <taxon>Mariprofundales</taxon>
        <taxon>Mariprofundaceae</taxon>
        <taxon>Mariprofundus</taxon>
    </lineage>
</organism>
<dbReference type="InterPro" id="IPR036922">
    <property type="entry name" value="Rieske_2Fe-2S_sf"/>
</dbReference>
<evidence type="ECO:0000256" key="2">
    <source>
        <dbReference type="ARBA" id="ARBA00022723"/>
    </source>
</evidence>
<proteinExistence type="predicted"/>
<dbReference type="EMBL" id="BDFD01000011">
    <property type="protein sequence ID" value="GAV20447.1"/>
    <property type="molecule type" value="Genomic_DNA"/>
</dbReference>
<dbReference type="InterPro" id="IPR017941">
    <property type="entry name" value="Rieske_2Fe-2S"/>
</dbReference>
<protein>
    <submittedName>
        <fullName evidence="6">Rieske [2Fe-2S] domain protein</fullName>
    </submittedName>
</protein>
<dbReference type="PANTHER" id="PTHR40261">
    <property type="match status" value="1"/>
</dbReference>
<keyword evidence="3" id="KW-0408">Iron</keyword>
<dbReference type="GO" id="GO:0046872">
    <property type="term" value="F:metal ion binding"/>
    <property type="evidence" value="ECO:0007669"/>
    <property type="project" value="UniProtKB-KW"/>
</dbReference>
<dbReference type="Pfam" id="PF00355">
    <property type="entry name" value="Rieske"/>
    <property type="match status" value="1"/>
</dbReference>
<name>A0A1L8CNG8_9PROT</name>
<dbReference type="PANTHER" id="PTHR40261:SF1">
    <property type="entry name" value="RIESKE DOMAIN-CONTAINING PROTEIN"/>
    <property type="match status" value="1"/>
</dbReference>
<evidence type="ECO:0000256" key="3">
    <source>
        <dbReference type="ARBA" id="ARBA00023004"/>
    </source>
</evidence>
<keyword evidence="2" id="KW-0479">Metal-binding</keyword>
<keyword evidence="4" id="KW-0411">Iron-sulfur</keyword>
<feature type="domain" description="Rieske" evidence="5">
    <location>
        <begin position="51"/>
        <end position="122"/>
    </location>
</feature>
<evidence type="ECO:0000313" key="6">
    <source>
        <dbReference type="EMBL" id="GAV20447.1"/>
    </source>
</evidence>
<dbReference type="RefSeq" id="WP_072659768.1">
    <property type="nucleotide sequence ID" value="NZ_BDFD01000011.1"/>
</dbReference>
<gene>
    <name evidence="6" type="ORF">MMIC_P1412</name>
</gene>
<dbReference type="OrthoDB" id="9800776at2"/>
<dbReference type="CDD" id="cd03467">
    <property type="entry name" value="Rieske"/>
    <property type="match status" value="1"/>
</dbReference>
<accession>A0A1L8CNG8</accession>
<evidence type="ECO:0000259" key="5">
    <source>
        <dbReference type="PROSITE" id="PS51296"/>
    </source>
</evidence>
<dbReference type="GO" id="GO:0051537">
    <property type="term" value="F:2 iron, 2 sulfur cluster binding"/>
    <property type="evidence" value="ECO:0007669"/>
    <property type="project" value="UniProtKB-KW"/>
</dbReference>
<evidence type="ECO:0000256" key="4">
    <source>
        <dbReference type="ARBA" id="ARBA00023014"/>
    </source>
</evidence>
<dbReference type="STRING" id="1921010.MMIC_P1412"/>
<reference evidence="6 7" key="1">
    <citation type="journal article" date="2017" name="Arch. Microbiol.">
        <title>Mariprofundus micogutta sp. nov., a novel iron-oxidizing zetaproteobacterium isolated from a deep-sea hydrothermal field at the Bayonnaise knoll of the Izu-Ogasawara arc, and a description of Mariprofundales ord. nov. and Zetaproteobacteria classis nov.</title>
        <authorList>
            <person name="Makita H."/>
            <person name="Tanaka E."/>
            <person name="Mitsunobu S."/>
            <person name="Miyazaki M."/>
            <person name="Nunoura T."/>
            <person name="Uematsu K."/>
            <person name="Takaki Y."/>
            <person name="Nishi S."/>
            <person name="Shimamura S."/>
            <person name="Takai K."/>
        </authorList>
    </citation>
    <scope>NUCLEOTIDE SEQUENCE [LARGE SCALE GENOMIC DNA]</scope>
    <source>
        <strain evidence="6 7">ET2</strain>
    </source>
</reference>
<dbReference type="AlphaFoldDB" id="A0A1L8CNG8"/>
<dbReference type="PROSITE" id="PS51296">
    <property type="entry name" value="RIESKE"/>
    <property type="match status" value="1"/>
</dbReference>
<dbReference type="Proteomes" id="UP000231632">
    <property type="component" value="Unassembled WGS sequence"/>
</dbReference>
<dbReference type="Gene3D" id="2.102.10.10">
    <property type="entry name" value="Rieske [2Fe-2S] iron-sulphur domain"/>
    <property type="match status" value="1"/>
</dbReference>
<comment type="caution">
    <text evidence="6">The sequence shown here is derived from an EMBL/GenBank/DDBJ whole genome shotgun (WGS) entry which is preliminary data.</text>
</comment>
<evidence type="ECO:0000313" key="7">
    <source>
        <dbReference type="Proteomes" id="UP000231632"/>
    </source>
</evidence>